<dbReference type="Pfam" id="PF00881">
    <property type="entry name" value="Nitroreductase"/>
    <property type="match status" value="1"/>
</dbReference>
<sequence>MGVPDDTAPAPALHPFLRDRWSTRLFDANHRLDDGALAQLLEAARWSPSAGNSQPWAFLVTRRGDAAHRRFVATLSRGNTSWVPAASAVLVSAYRAGDDEDPSLTYSDYAAYDLGQSVAHLTVQAQSMGLHVHQFAGFDHDAVTEAFAVPPAWKVTTGIAIGRRLDDISGADPSLREREERPRVRKEFAEFVFGERFGEPVVLD</sequence>
<evidence type="ECO:0000256" key="1">
    <source>
        <dbReference type="ARBA" id="ARBA00007118"/>
    </source>
</evidence>
<dbReference type="InterPro" id="IPR000415">
    <property type="entry name" value="Nitroreductase-like"/>
</dbReference>
<evidence type="ECO:0000313" key="4">
    <source>
        <dbReference type="EMBL" id="RNL61987.1"/>
    </source>
</evidence>
<accession>A0A3N0CEV3</accession>
<dbReference type="AlphaFoldDB" id="A0A3N0CEV3"/>
<evidence type="ECO:0000259" key="3">
    <source>
        <dbReference type="Pfam" id="PF00881"/>
    </source>
</evidence>
<organism evidence="4 5">
    <name type="scientific">Nocardioides marmoriginsengisoli</name>
    <dbReference type="NCBI Taxonomy" id="661483"/>
    <lineage>
        <taxon>Bacteria</taxon>
        <taxon>Bacillati</taxon>
        <taxon>Actinomycetota</taxon>
        <taxon>Actinomycetes</taxon>
        <taxon>Propionibacteriales</taxon>
        <taxon>Nocardioidaceae</taxon>
        <taxon>Nocardioides</taxon>
    </lineage>
</organism>
<comment type="caution">
    <text evidence="4">The sequence shown here is derived from an EMBL/GenBank/DDBJ whole genome shotgun (WGS) entry which is preliminary data.</text>
</comment>
<reference evidence="4 5" key="1">
    <citation type="submission" date="2018-11" db="EMBL/GenBank/DDBJ databases">
        <authorList>
            <person name="Li F."/>
        </authorList>
    </citation>
    <scope>NUCLEOTIDE SEQUENCE [LARGE SCALE GENOMIC DNA]</scope>
    <source>
        <strain evidence="4 5">Gsoil 097</strain>
    </source>
</reference>
<proteinExistence type="inferred from homology"/>
<dbReference type="PANTHER" id="PTHR43673">
    <property type="entry name" value="NAD(P)H NITROREDUCTASE YDGI-RELATED"/>
    <property type="match status" value="1"/>
</dbReference>
<comment type="similarity">
    <text evidence="1">Belongs to the nitroreductase family.</text>
</comment>
<protein>
    <submittedName>
        <fullName evidence="4">Nitroreductase</fullName>
    </submittedName>
</protein>
<dbReference type="Proteomes" id="UP000267128">
    <property type="component" value="Unassembled WGS sequence"/>
</dbReference>
<dbReference type="GO" id="GO:0016491">
    <property type="term" value="F:oxidoreductase activity"/>
    <property type="evidence" value="ECO:0007669"/>
    <property type="project" value="UniProtKB-KW"/>
</dbReference>
<name>A0A3N0CEV3_9ACTN</name>
<gene>
    <name evidence="4" type="ORF">EFK50_09155</name>
</gene>
<evidence type="ECO:0000256" key="2">
    <source>
        <dbReference type="ARBA" id="ARBA00023002"/>
    </source>
</evidence>
<dbReference type="InterPro" id="IPR029479">
    <property type="entry name" value="Nitroreductase"/>
</dbReference>
<dbReference type="SUPFAM" id="SSF55469">
    <property type="entry name" value="FMN-dependent nitroreductase-like"/>
    <property type="match status" value="1"/>
</dbReference>
<keyword evidence="5" id="KW-1185">Reference proteome</keyword>
<dbReference type="PANTHER" id="PTHR43673:SF10">
    <property type="entry name" value="NADH DEHYDROGENASE_NAD(P)H NITROREDUCTASE XCC3605-RELATED"/>
    <property type="match status" value="1"/>
</dbReference>
<evidence type="ECO:0000313" key="5">
    <source>
        <dbReference type="Proteomes" id="UP000267128"/>
    </source>
</evidence>
<feature type="domain" description="Nitroreductase" evidence="3">
    <location>
        <begin position="17"/>
        <end position="163"/>
    </location>
</feature>
<keyword evidence="2" id="KW-0560">Oxidoreductase</keyword>
<dbReference type="EMBL" id="RJSE01000007">
    <property type="protein sequence ID" value="RNL61987.1"/>
    <property type="molecule type" value="Genomic_DNA"/>
</dbReference>
<dbReference type="Gene3D" id="3.40.109.10">
    <property type="entry name" value="NADH Oxidase"/>
    <property type="match status" value="1"/>
</dbReference>
<dbReference type="OrthoDB" id="9802510at2"/>